<accession>D7G3L8</accession>
<dbReference type="InParanoid" id="D7G3L8"/>
<dbReference type="EMBL" id="FN649760">
    <property type="protein sequence ID" value="CBJ33550.1"/>
    <property type="molecule type" value="Genomic_DNA"/>
</dbReference>
<sequence length="55" mass="6342">MALVERGNGSHLFLRYLSMSAYDIGAYNQHCKYFRGALCRCRRFGMFFLGKAKDA</sequence>
<dbReference type="Proteomes" id="UP000002630">
    <property type="component" value="Unassembled WGS sequence"/>
</dbReference>
<name>D7G3L8_ECTSI</name>
<gene>
    <name evidence="1" type="ORF">Esi_0511_0006</name>
</gene>
<organism evidence="1 2">
    <name type="scientific">Ectocarpus siliculosus</name>
    <name type="common">Brown alga</name>
    <name type="synonym">Conferva siliculosa</name>
    <dbReference type="NCBI Taxonomy" id="2880"/>
    <lineage>
        <taxon>Eukaryota</taxon>
        <taxon>Sar</taxon>
        <taxon>Stramenopiles</taxon>
        <taxon>Ochrophyta</taxon>
        <taxon>PX clade</taxon>
        <taxon>Phaeophyceae</taxon>
        <taxon>Ectocarpales</taxon>
        <taxon>Ectocarpaceae</taxon>
        <taxon>Ectocarpus</taxon>
    </lineage>
</organism>
<dbReference type="AlphaFoldDB" id="D7G3L8"/>
<keyword evidence="2" id="KW-1185">Reference proteome</keyword>
<proteinExistence type="predicted"/>
<reference evidence="1 2" key="1">
    <citation type="journal article" date="2010" name="Nature">
        <title>The Ectocarpus genome and the independent evolution of multicellularity in brown algae.</title>
        <authorList>
            <person name="Cock J.M."/>
            <person name="Sterck L."/>
            <person name="Rouze P."/>
            <person name="Scornet D."/>
            <person name="Allen A.E."/>
            <person name="Amoutzias G."/>
            <person name="Anthouard V."/>
            <person name="Artiguenave F."/>
            <person name="Aury J.M."/>
            <person name="Badger J.H."/>
            <person name="Beszteri B."/>
            <person name="Billiau K."/>
            <person name="Bonnet E."/>
            <person name="Bothwell J.H."/>
            <person name="Bowler C."/>
            <person name="Boyen C."/>
            <person name="Brownlee C."/>
            <person name="Carrano C.J."/>
            <person name="Charrier B."/>
            <person name="Cho G.Y."/>
            <person name="Coelho S.M."/>
            <person name="Collen J."/>
            <person name="Corre E."/>
            <person name="Da Silva C."/>
            <person name="Delage L."/>
            <person name="Delaroque N."/>
            <person name="Dittami S.M."/>
            <person name="Doulbeau S."/>
            <person name="Elias M."/>
            <person name="Farnham G."/>
            <person name="Gachon C.M."/>
            <person name="Gschloessl B."/>
            <person name="Heesch S."/>
            <person name="Jabbari K."/>
            <person name="Jubin C."/>
            <person name="Kawai H."/>
            <person name="Kimura K."/>
            <person name="Kloareg B."/>
            <person name="Kupper F.C."/>
            <person name="Lang D."/>
            <person name="Le Bail A."/>
            <person name="Leblanc C."/>
            <person name="Lerouge P."/>
            <person name="Lohr M."/>
            <person name="Lopez P.J."/>
            <person name="Martens C."/>
            <person name="Maumus F."/>
            <person name="Michel G."/>
            <person name="Miranda-Saavedra D."/>
            <person name="Morales J."/>
            <person name="Moreau H."/>
            <person name="Motomura T."/>
            <person name="Nagasato C."/>
            <person name="Napoli C.A."/>
            <person name="Nelson D.R."/>
            <person name="Nyvall-Collen P."/>
            <person name="Peters A.F."/>
            <person name="Pommier C."/>
            <person name="Potin P."/>
            <person name="Poulain J."/>
            <person name="Quesneville H."/>
            <person name="Read B."/>
            <person name="Rensing S.A."/>
            <person name="Ritter A."/>
            <person name="Rousvoal S."/>
            <person name="Samanta M."/>
            <person name="Samson G."/>
            <person name="Schroeder D.C."/>
            <person name="Segurens B."/>
            <person name="Strittmatter M."/>
            <person name="Tonon T."/>
            <person name="Tregear J.W."/>
            <person name="Valentin K."/>
            <person name="von Dassow P."/>
            <person name="Yamagishi T."/>
            <person name="Van de Peer Y."/>
            <person name="Wincker P."/>
        </authorList>
    </citation>
    <scope>NUCLEOTIDE SEQUENCE [LARGE SCALE GENOMIC DNA]</scope>
    <source>
        <strain evidence="2">Ec32 / CCAP1310/4</strain>
    </source>
</reference>
<evidence type="ECO:0000313" key="2">
    <source>
        <dbReference type="Proteomes" id="UP000002630"/>
    </source>
</evidence>
<evidence type="ECO:0000313" key="1">
    <source>
        <dbReference type="EMBL" id="CBJ33550.1"/>
    </source>
</evidence>
<protein>
    <submittedName>
        <fullName evidence="1">Uncharacterized protein</fullName>
    </submittedName>
</protein>